<evidence type="ECO:0000256" key="12">
    <source>
        <dbReference type="ARBA" id="ARBA00023180"/>
    </source>
</evidence>
<name>A0A443SR45_9ACAR</name>
<keyword evidence="10" id="KW-0675">Receptor</keyword>
<dbReference type="GO" id="GO:0004890">
    <property type="term" value="F:GABA-A receptor activity"/>
    <property type="evidence" value="ECO:0007669"/>
    <property type="project" value="InterPro"/>
</dbReference>
<dbReference type="PRINTS" id="PR01079">
    <property type="entry name" value="GABAARALPHA"/>
</dbReference>
<keyword evidence="13" id="KW-0868">Chloride</keyword>
<dbReference type="InterPro" id="IPR006028">
    <property type="entry name" value="GABAA/Glycine_rcpt"/>
</dbReference>
<dbReference type="Pfam" id="PF02932">
    <property type="entry name" value="Neur_chan_memb"/>
    <property type="match status" value="1"/>
</dbReference>
<dbReference type="InterPro" id="IPR006201">
    <property type="entry name" value="Neur_channel"/>
</dbReference>
<evidence type="ECO:0000256" key="5">
    <source>
        <dbReference type="ARBA" id="ARBA00022989"/>
    </source>
</evidence>
<keyword evidence="11" id="KW-0869">Chloride channel</keyword>
<evidence type="ECO:0000256" key="1">
    <source>
        <dbReference type="ARBA" id="ARBA00022448"/>
    </source>
</evidence>
<protein>
    <submittedName>
        <fullName evidence="21">GABA-gated ion channel-like protein</fullName>
    </submittedName>
</protein>
<keyword evidence="9" id="KW-1015">Disulfide bond</keyword>
<dbReference type="InterPro" id="IPR001390">
    <property type="entry name" value="GABAAa_rcpt"/>
</dbReference>
<dbReference type="InterPro" id="IPR036719">
    <property type="entry name" value="Neuro-gated_channel_TM_sf"/>
</dbReference>
<dbReference type="NCBIfam" id="TIGR00860">
    <property type="entry name" value="LIC"/>
    <property type="match status" value="1"/>
</dbReference>
<evidence type="ECO:0000313" key="21">
    <source>
        <dbReference type="EMBL" id="RWS29987.1"/>
    </source>
</evidence>
<dbReference type="Pfam" id="PF02931">
    <property type="entry name" value="Neur_chan_LBD"/>
    <property type="match status" value="1"/>
</dbReference>
<keyword evidence="15" id="KW-1071">Ligand-gated ion channel</keyword>
<keyword evidence="5 18" id="KW-1133">Transmembrane helix</keyword>
<evidence type="ECO:0000256" key="10">
    <source>
        <dbReference type="ARBA" id="ARBA00023170"/>
    </source>
</evidence>
<comment type="subcellular location">
    <subcellularLocation>
        <location evidence="17">Postsynaptic cell membrane</location>
        <topology evidence="17">Multi-pass membrane protein</topology>
    </subcellularLocation>
</comment>
<dbReference type="GO" id="GO:0099095">
    <property type="term" value="F:ligand-gated monoatomic anion channel activity"/>
    <property type="evidence" value="ECO:0007669"/>
    <property type="project" value="UniProtKB-ARBA"/>
</dbReference>
<evidence type="ECO:0000259" key="20">
    <source>
        <dbReference type="Pfam" id="PF02932"/>
    </source>
</evidence>
<keyword evidence="12" id="KW-0325">Glycoprotein</keyword>
<dbReference type="GO" id="GO:0045211">
    <property type="term" value="C:postsynaptic membrane"/>
    <property type="evidence" value="ECO:0007669"/>
    <property type="project" value="UniProtKB-SubCell"/>
</dbReference>
<keyword evidence="16 18" id="KW-0407">Ion channel</keyword>
<organism evidence="21 22">
    <name type="scientific">Leptotrombidium deliense</name>
    <dbReference type="NCBI Taxonomy" id="299467"/>
    <lineage>
        <taxon>Eukaryota</taxon>
        <taxon>Metazoa</taxon>
        <taxon>Ecdysozoa</taxon>
        <taxon>Arthropoda</taxon>
        <taxon>Chelicerata</taxon>
        <taxon>Arachnida</taxon>
        <taxon>Acari</taxon>
        <taxon>Acariformes</taxon>
        <taxon>Trombidiformes</taxon>
        <taxon>Prostigmata</taxon>
        <taxon>Anystina</taxon>
        <taxon>Parasitengona</taxon>
        <taxon>Trombiculoidea</taxon>
        <taxon>Trombiculidae</taxon>
        <taxon>Leptotrombidium</taxon>
    </lineage>
</organism>
<dbReference type="Proteomes" id="UP000288716">
    <property type="component" value="Unassembled WGS sequence"/>
</dbReference>
<dbReference type="PRINTS" id="PR00253">
    <property type="entry name" value="GABAARECEPTR"/>
</dbReference>
<gene>
    <name evidence="21" type="ORF">B4U80_11045</name>
</gene>
<dbReference type="InterPro" id="IPR036734">
    <property type="entry name" value="Neur_chan_lig-bd_sf"/>
</dbReference>
<feature type="transmembrane region" description="Helical" evidence="18">
    <location>
        <begin position="495"/>
        <end position="515"/>
    </location>
</feature>
<evidence type="ECO:0000256" key="9">
    <source>
        <dbReference type="ARBA" id="ARBA00023157"/>
    </source>
</evidence>
<evidence type="ECO:0000256" key="7">
    <source>
        <dbReference type="ARBA" id="ARBA00023065"/>
    </source>
</evidence>
<dbReference type="InterPro" id="IPR006202">
    <property type="entry name" value="Neur_chan_lig-bd"/>
</dbReference>
<evidence type="ECO:0000256" key="14">
    <source>
        <dbReference type="ARBA" id="ARBA00023257"/>
    </source>
</evidence>
<dbReference type="OrthoDB" id="203862at2759"/>
<evidence type="ECO:0000256" key="16">
    <source>
        <dbReference type="ARBA" id="ARBA00023303"/>
    </source>
</evidence>
<evidence type="ECO:0000256" key="2">
    <source>
        <dbReference type="ARBA" id="ARBA00022475"/>
    </source>
</evidence>
<dbReference type="GO" id="GO:0005254">
    <property type="term" value="F:chloride channel activity"/>
    <property type="evidence" value="ECO:0007669"/>
    <property type="project" value="UniProtKB-KW"/>
</dbReference>
<dbReference type="FunFam" id="2.70.170.10:FF:000045">
    <property type="entry name" value="Predicted protein"/>
    <property type="match status" value="1"/>
</dbReference>
<evidence type="ECO:0000256" key="13">
    <source>
        <dbReference type="ARBA" id="ARBA00023214"/>
    </source>
</evidence>
<accession>A0A443SR45</accession>
<dbReference type="CDD" id="cd19007">
    <property type="entry name" value="LGIC_ECD_GABAR_GRD-like"/>
    <property type="match status" value="1"/>
</dbReference>
<dbReference type="InterPro" id="IPR018000">
    <property type="entry name" value="Neurotransmitter_ion_chnl_CS"/>
</dbReference>
<dbReference type="STRING" id="299467.A0A443SR45"/>
<dbReference type="InterPro" id="IPR006029">
    <property type="entry name" value="Neurotrans-gated_channel_TM"/>
</dbReference>
<sequence>MLSQAVRSRQSAFYINNTTKIIRPAIEVFIDLYVRSMAFVSEIDMIYSMDCYFRQTWKDTRLAYTRRLVNNSFEAPPTLALSMTMLDKIWKPDTYFYNGKKAYLHTITVPNKFVRIQSDGNILYSSRMTIKATCPMHLENFPMDTQICPLELGIGYSTANVVYRWNPARSVVIAPDMKMSQFAIKSTPSGNDTSYFRKGGPYSKLIIGFHFERYMGHFVIEVYVPCIMLVVLSWVSFWINREATADRIGLGITTILTMTFLGLESRNNLPKVAYCTALDYFVATSFAFIFATIVEFAVVHYFTKVGSGEYYFSPTAFLQLENEKAESDEERPTQESASRGGVFAISGTLEDACVASTSAVALENTAIVNSSVLHEENRDIPNRNDNDNESDDDGSVMRIYESRDCGVDSAYLRKPILSRRVDANAASLTSLANTHCSGRQTRNAQTANKSMNRISSLRASINRGLKRTFSRNKSKKETVTFQLNSVSQIDRISRIVFPFAFIIINFIYWNTYLTAEVTQE</sequence>
<comment type="similarity">
    <text evidence="18">Belongs to the ligand-gated ion channel (TC 1.A.9) family.</text>
</comment>
<evidence type="ECO:0000256" key="4">
    <source>
        <dbReference type="ARBA" id="ARBA00022729"/>
    </source>
</evidence>
<proteinExistence type="inferred from homology"/>
<dbReference type="AlphaFoldDB" id="A0A443SR45"/>
<keyword evidence="6" id="KW-0770">Synapse</keyword>
<feature type="transmembrane region" description="Helical" evidence="18">
    <location>
        <begin position="218"/>
        <end position="239"/>
    </location>
</feature>
<dbReference type="CDD" id="cd19049">
    <property type="entry name" value="LGIC_TM_anion"/>
    <property type="match status" value="1"/>
</dbReference>
<dbReference type="PRINTS" id="PR00252">
    <property type="entry name" value="NRIONCHANNEL"/>
</dbReference>
<evidence type="ECO:0000256" key="3">
    <source>
        <dbReference type="ARBA" id="ARBA00022692"/>
    </source>
</evidence>
<comment type="caution">
    <text evidence="21">The sequence shown here is derived from an EMBL/GenBank/DDBJ whole genome shotgun (WGS) entry which is preliminary data.</text>
</comment>
<feature type="domain" description="Neurotransmitter-gated ion-channel ligand-binding" evidence="19">
    <location>
        <begin position="24"/>
        <end position="198"/>
    </location>
</feature>
<evidence type="ECO:0000256" key="6">
    <source>
        <dbReference type="ARBA" id="ARBA00023018"/>
    </source>
</evidence>
<dbReference type="Gene3D" id="2.70.170.10">
    <property type="entry name" value="Neurotransmitter-gated ion-channel ligand-binding domain"/>
    <property type="match status" value="1"/>
</dbReference>
<keyword evidence="2" id="KW-1003">Cell membrane</keyword>
<keyword evidence="1 18" id="KW-0813">Transport</keyword>
<keyword evidence="8 18" id="KW-0472">Membrane</keyword>
<keyword evidence="22" id="KW-1185">Reference proteome</keyword>
<feature type="domain" description="Neurotransmitter-gated ion-channel transmembrane" evidence="20">
    <location>
        <begin position="222"/>
        <end position="509"/>
    </location>
</feature>
<keyword evidence="4" id="KW-0732">Signal</keyword>
<evidence type="ECO:0000256" key="8">
    <source>
        <dbReference type="ARBA" id="ARBA00023136"/>
    </source>
</evidence>
<dbReference type="GO" id="GO:0034707">
    <property type="term" value="C:chloride channel complex"/>
    <property type="evidence" value="ECO:0007669"/>
    <property type="project" value="UniProtKB-KW"/>
</dbReference>
<dbReference type="PROSITE" id="PS00236">
    <property type="entry name" value="NEUROTR_ION_CHANNEL"/>
    <property type="match status" value="1"/>
</dbReference>
<dbReference type="EMBL" id="NCKV01000690">
    <property type="protein sequence ID" value="RWS29987.1"/>
    <property type="molecule type" value="Genomic_DNA"/>
</dbReference>
<comment type="caution">
    <text evidence="18">Lacks conserved residue(s) required for the propagation of feature annotation.</text>
</comment>
<dbReference type="VEuPathDB" id="VectorBase:LDEU002053"/>
<keyword evidence="14" id="KW-0628">Postsynaptic cell membrane</keyword>
<dbReference type="GO" id="GO:0005230">
    <property type="term" value="F:extracellular ligand-gated monoatomic ion channel activity"/>
    <property type="evidence" value="ECO:0007669"/>
    <property type="project" value="InterPro"/>
</dbReference>
<dbReference type="SUPFAM" id="SSF90112">
    <property type="entry name" value="Neurotransmitter-gated ion-channel transmembrane pore"/>
    <property type="match status" value="1"/>
</dbReference>
<evidence type="ECO:0000259" key="19">
    <source>
        <dbReference type="Pfam" id="PF02931"/>
    </source>
</evidence>
<dbReference type="Gene3D" id="1.20.58.390">
    <property type="entry name" value="Neurotransmitter-gated ion-channel transmembrane domain"/>
    <property type="match status" value="2"/>
</dbReference>
<evidence type="ECO:0000313" key="22">
    <source>
        <dbReference type="Proteomes" id="UP000288716"/>
    </source>
</evidence>
<keyword evidence="3 18" id="KW-0812">Transmembrane</keyword>
<dbReference type="PANTHER" id="PTHR18945">
    <property type="entry name" value="NEUROTRANSMITTER GATED ION CHANNEL"/>
    <property type="match status" value="1"/>
</dbReference>
<evidence type="ECO:0000256" key="18">
    <source>
        <dbReference type="RuleBase" id="RU000687"/>
    </source>
</evidence>
<dbReference type="SUPFAM" id="SSF63712">
    <property type="entry name" value="Nicotinic receptor ligand binding domain-like"/>
    <property type="match status" value="1"/>
</dbReference>
<evidence type="ECO:0000256" key="15">
    <source>
        <dbReference type="ARBA" id="ARBA00023286"/>
    </source>
</evidence>
<evidence type="ECO:0000256" key="11">
    <source>
        <dbReference type="ARBA" id="ARBA00023173"/>
    </source>
</evidence>
<feature type="transmembrane region" description="Helical" evidence="18">
    <location>
        <begin position="280"/>
        <end position="302"/>
    </location>
</feature>
<keyword evidence="7 18" id="KW-0406">Ion transport</keyword>
<evidence type="ECO:0000256" key="17">
    <source>
        <dbReference type="ARBA" id="ARBA00034104"/>
    </source>
</evidence>
<reference evidence="21 22" key="1">
    <citation type="journal article" date="2018" name="Gigascience">
        <title>Genomes of trombidid mites reveal novel predicted allergens and laterally-transferred genes associated with secondary metabolism.</title>
        <authorList>
            <person name="Dong X."/>
            <person name="Chaisiri K."/>
            <person name="Xia D."/>
            <person name="Armstrong S.D."/>
            <person name="Fang Y."/>
            <person name="Donnelly M.J."/>
            <person name="Kadowaki T."/>
            <person name="McGarry J.W."/>
            <person name="Darby A.C."/>
            <person name="Makepeace B.L."/>
        </authorList>
    </citation>
    <scope>NUCLEOTIDE SEQUENCE [LARGE SCALE GENOMIC DNA]</scope>
    <source>
        <strain evidence="21">UoL-UT</strain>
    </source>
</reference>
<dbReference type="InterPro" id="IPR038050">
    <property type="entry name" value="Neuro_actylchol_rec"/>
</dbReference>